<keyword evidence="4" id="KW-0479">Metal-binding</keyword>
<dbReference type="PANTHER" id="PTHR30616:SF2">
    <property type="entry name" value="PURINE NUCLEOSIDE PHOSPHORYLASE LACC1"/>
    <property type="match status" value="1"/>
</dbReference>
<reference evidence="11 12" key="1">
    <citation type="submission" date="2018-08" db="EMBL/GenBank/DDBJ databases">
        <title>A genome reference for cultivated species of the human gut microbiota.</title>
        <authorList>
            <person name="Zou Y."/>
            <person name="Xue W."/>
            <person name="Luo G."/>
        </authorList>
    </citation>
    <scope>NUCLEOTIDE SEQUENCE [LARGE SCALE GENOMIC DNA]</scope>
    <source>
        <strain evidence="11 12">AF42-9</strain>
    </source>
</reference>
<dbReference type="GO" id="GO:0005507">
    <property type="term" value="F:copper ion binding"/>
    <property type="evidence" value="ECO:0007669"/>
    <property type="project" value="TreeGrafter"/>
</dbReference>
<evidence type="ECO:0000256" key="9">
    <source>
        <dbReference type="ARBA" id="ARBA00049893"/>
    </source>
</evidence>
<dbReference type="InterPro" id="IPR003730">
    <property type="entry name" value="Cu_polyphenol_OxRdtase"/>
</dbReference>
<dbReference type="AlphaFoldDB" id="A0A3R6IW93"/>
<keyword evidence="3" id="KW-0808">Transferase</keyword>
<dbReference type="SUPFAM" id="SSF64438">
    <property type="entry name" value="CNF1/YfiH-like putative cysteine hydrolases"/>
    <property type="match status" value="1"/>
</dbReference>
<evidence type="ECO:0000256" key="5">
    <source>
        <dbReference type="ARBA" id="ARBA00022801"/>
    </source>
</evidence>
<evidence type="ECO:0000256" key="10">
    <source>
        <dbReference type="RuleBase" id="RU361274"/>
    </source>
</evidence>
<evidence type="ECO:0000313" key="11">
    <source>
        <dbReference type="EMBL" id="RHK52653.1"/>
    </source>
</evidence>
<evidence type="ECO:0000256" key="7">
    <source>
        <dbReference type="ARBA" id="ARBA00047989"/>
    </source>
</evidence>
<dbReference type="PANTHER" id="PTHR30616">
    <property type="entry name" value="UNCHARACTERIZED PROTEIN YFIH"/>
    <property type="match status" value="1"/>
</dbReference>
<name>A0A3R6IW93_9BACT</name>
<keyword evidence="12" id="KW-1185">Reference proteome</keyword>
<evidence type="ECO:0000256" key="2">
    <source>
        <dbReference type="ARBA" id="ARBA00007353"/>
    </source>
</evidence>
<comment type="catalytic activity">
    <reaction evidence="1">
        <text>inosine + phosphate = alpha-D-ribose 1-phosphate + hypoxanthine</text>
        <dbReference type="Rhea" id="RHEA:27646"/>
        <dbReference type="ChEBI" id="CHEBI:17368"/>
        <dbReference type="ChEBI" id="CHEBI:17596"/>
        <dbReference type="ChEBI" id="CHEBI:43474"/>
        <dbReference type="ChEBI" id="CHEBI:57720"/>
        <dbReference type="EC" id="2.4.2.1"/>
    </reaction>
    <physiologicalReaction direction="left-to-right" evidence="1">
        <dbReference type="Rhea" id="RHEA:27647"/>
    </physiologicalReaction>
</comment>
<dbReference type="Proteomes" id="UP000286598">
    <property type="component" value="Unassembled WGS sequence"/>
</dbReference>
<keyword evidence="6" id="KW-0862">Zinc</keyword>
<evidence type="ECO:0000256" key="6">
    <source>
        <dbReference type="ARBA" id="ARBA00022833"/>
    </source>
</evidence>
<sequence>MSNTALRLTYYNIADGVCAFSTTRHGGTSEGNHASLNINPYCGDKPEHVAANRTLLAEELGVDAGRIILPHQTHGTETRIIGKEFCTLPEQIRQMLLEGVDALLTDVKGVCIGVSTADCIPVLLYDEEHRATAAIHAGWRGTQARIVSKTIADMGVAYKTDAKKLKAVIGPGISQKNFEVGDEVYAAFEAAGFDMTTLAKQEIKRNADATDPSKLFEKKWHIDLTLANRQLLEFAGVAPENINESNICTYDNVDNYFSARRLGTESGRIYTGIIL</sequence>
<evidence type="ECO:0000256" key="3">
    <source>
        <dbReference type="ARBA" id="ARBA00022679"/>
    </source>
</evidence>
<organism evidence="11 12">
    <name type="scientific">Leyella stercorea</name>
    <dbReference type="NCBI Taxonomy" id="363265"/>
    <lineage>
        <taxon>Bacteria</taxon>
        <taxon>Pseudomonadati</taxon>
        <taxon>Bacteroidota</taxon>
        <taxon>Bacteroidia</taxon>
        <taxon>Bacteroidales</taxon>
        <taxon>Prevotellaceae</taxon>
        <taxon>Leyella</taxon>
    </lineage>
</organism>
<dbReference type="CDD" id="cd16833">
    <property type="entry name" value="YfiH"/>
    <property type="match status" value="1"/>
</dbReference>
<dbReference type="InterPro" id="IPR038371">
    <property type="entry name" value="Cu_polyphenol_OxRdtase_sf"/>
</dbReference>
<dbReference type="GO" id="GO:0017061">
    <property type="term" value="F:S-methyl-5-thioadenosine phosphorylase activity"/>
    <property type="evidence" value="ECO:0007669"/>
    <property type="project" value="UniProtKB-EC"/>
</dbReference>
<dbReference type="InterPro" id="IPR011324">
    <property type="entry name" value="Cytotoxic_necrot_fac-like_cat"/>
</dbReference>
<dbReference type="OrthoDB" id="4279at2"/>
<keyword evidence="5" id="KW-0378">Hydrolase</keyword>
<evidence type="ECO:0000256" key="4">
    <source>
        <dbReference type="ARBA" id="ARBA00022723"/>
    </source>
</evidence>
<comment type="catalytic activity">
    <reaction evidence="9">
        <text>S-methyl-5'-thioadenosine + phosphate = 5-(methylsulfanyl)-alpha-D-ribose 1-phosphate + adenine</text>
        <dbReference type="Rhea" id="RHEA:11852"/>
        <dbReference type="ChEBI" id="CHEBI:16708"/>
        <dbReference type="ChEBI" id="CHEBI:17509"/>
        <dbReference type="ChEBI" id="CHEBI:43474"/>
        <dbReference type="ChEBI" id="CHEBI:58533"/>
        <dbReference type="EC" id="2.4.2.28"/>
    </reaction>
    <physiologicalReaction direction="left-to-right" evidence="9">
        <dbReference type="Rhea" id="RHEA:11853"/>
    </physiologicalReaction>
</comment>
<evidence type="ECO:0000256" key="8">
    <source>
        <dbReference type="ARBA" id="ARBA00048968"/>
    </source>
</evidence>
<dbReference type="NCBIfam" id="TIGR00726">
    <property type="entry name" value="peptidoglycan editing factor PgeF"/>
    <property type="match status" value="1"/>
</dbReference>
<comment type="catalytic activity">
    <reaction evidence="7">
        <text>adenosine + H2O + H(+) = inosine + NH4(+)</text>
        <dbReference type="Rhea" id="RHEA:24408"/>
        <dbReference type="ChEBI" id="CHEBI:15377"/>
        <dbReference type="ChEBI" id="CHEBI:15378"/>
        <dbReference type="ChEBI" id="CHEBI:16335"/>
        <dbReference type="ChEBI" id="CHEBI:17596"/>
        <dbReference type="ChEBI" id="CHEBI:28938"/>
        <dbReference type="EC" id="3.5.4.4"/>
    </reaction>
    <physiologicalReaction direction="left-to-right" evidence="7">
        <dbReference type="Rhea" id="RHEA:24409"/>
    </physiologicalReaction>
</comment>
<evidence type="ECO:0000256" key="1">
    <source>
        <dbReference type="ARBA" id="ARBA00000553"/>
    </source>
</evidence>
<dbReference type="EMBL" id="QRNO01000004">
    <property type="protein sequence ID" value="RHK52653.1"/>
    <property type="molecule type" value="Genomic_DNA"/>
</dbReference>
<evidence type="ECO:0000313" key="12">
    <source>
        <dbReference type="Proteomes" id="UP000286598"/>
    </source>
</evidence>
<protein>
    <recommendedName>
        <fullName evidence="10">Purine nucleoside phosphorylase</fullName>
    </recommendedName>
</protein>
<gene>
    <name evidence="11" type="primary">pgeF</name>
    <name evidence="11" type="ORF">DW060_01625</name>
</gene>
<dbReference type="GO" id="GO:0016787">
    <property type="term" value="F:hydrolase activity"/>
    <property type="evidence" value="ECO:0007669"/>
    <property type="project" value="UniProtKB-KW"/>
</dbReference>
<dbReference type="Pfam" id="PF02578">
    <property type="entry name" value="Cu-oxidase_4"/>
    <property type="match status" value="1"/>
</dbReference>
<comment type="similarity">
    <text evidence="2 10">Belongs to the purine nucleoside phosphorylase YfiH/LACC1 family.</text>
</comment>
<proteinExistence type="inferred from homology"/>
<comment type="caution">
    <text evidence="11">The sequence shown here is derived from an EMBL/GenBank/DDBJ whole genome shotgun (WGS) entry which is preliminary data.</text>
</comment>
<dbReference type="Gene3D" id="3.60.140.10">
    <property type="entry name" value="CNF1/YfiH-like putative cysteine hydrolases"/>
    <property type="match status" value="1"/>
</dbReference>
<comment type="catalytic activity">
    <reaction evidence="8">
        <text>adenosine + phosphate = alpha-D-ribose 1-phosphate + adenine</text>
        <dbReference type="Rhea" id="RHEA:27642"/>
        <dbReference type="ChEBI" id="CHEBI:16335"/>
        <dbReference type="ChEBI" id="CHEBI:16708"/>
        <dbReference type="ChEBI" id="CHEBI:43474"/>
        <dbReference type="ChEBI" id="CHEBI:57720"/>
        <dbReference type="EC" id="2.4.2.1"/>
    </reaction>
    <physiologicalReaction direction="left-to-right" evidence="8">
        <dbReference type="Rhea" id="RHEA:27643"/>
    </physiologicalReaction>
</comment>
<accession>A0A3R6IW93</accession>